<dbReference type="EMBL" id="FOWE01000010">
    <property type="protein sequence ID" value="SFO49493.1"/>
    <property type="molecule type" value="Genomic_DNA"/>
</dbReference>
<dbReference type="Gene3D" id="3.10.560.10">
    <property type="entry name" value="Outer membrane lipoprotein wza domain like"/>
    <property type="match status" value="1"/>
</dbReference>
<gene>
    <name evidence="4" type="ORF">SAMN05660359_03821</name>
</gene>
<dbReference type="GO" id="GO:0003677">
    <property type="term" value="F:DNA binding"/>
    <property type="evidence" value="ECO:0007669"/>
    <property type="project" value="InterPro"/>
</dbReference>
<keyword evidence="2" id="KW-1133">Transmembrane helix</keyword>
<dbReference type="Proteomes" id="UP000183642">
    <property type="component" value="Unassembled WGS sequence"/>
</dbReference>
<dbReference type="SUPFAM" id="SSF47781">
    <property type="entry name" value="RuvA domain 2-like"/>
    <property type="match status" value="1"/>
</dbReference>
<dbReference type="PANTHER" id="PTHR21180:SF32">
    <property type="entry name" value="ENDONUCLEASE_EXONUCLEASE_PHOSPHATASE FAMILY DOMAIN-CONTAINING PROTEIN 1"/>
    <property type="match status" value="1"/>
</dbReference>
<sequence>MRLTSRRDDADVIRARMRVLLAEGRRSGWLPADDPGDHPDDPDDDADHPGDGPTGRRVTGVALLRRPVPRDRPGPPARDLHGPRDLDDLEEGIDDDLDDHLDDDRADLPAGLGRHRVPARTVRVDPGRRGSRALWVAGLLAALALVGWTWLDRPSVEPAPPVATPSAPAEPSAVGAAEEQPTVVVSVVGLVVRPGLVTLPEGARVADAIAAAGGLLPEADPASVNLAAVVADGQQVAVGVPGAATAGGPTPSGGSGSAGPLDVNAATVTDLDALPGIGPVLAQRIVDHREANGRFTSVEQLDDVPGIGPAIYAELADLVRV</sequence>
<dbReference type="InterPro" id="IPR003583">
    <property type="entry name" value="Hlx-hairpin-Hlx_DNA-bd_motif"/>
</dbReference>
<dbReference type="Gene3D" id="1.10.150.320">
    <property type="entry name" value="Photosystem II 12 kDa extrinsic protein"/>
    <property type="match status" value="1"/>
</dbReference>
<evidence type="ECO:0000313" key="5">
    <source>
        <dbReference type="Proteomes" id="UP000183642"/>
    </source>
</evidence>
<dbReference type="GO" id="GO:0015627">
    <property type="term" value="C:type II protein secretion system complex"/>
    <property type="evidence" value="ECO:0007669"/>
    <property type="project" value="TreeGrafter"/>
</dbReference>
<dbReference type="PANTHER" id="PTHR21180">
    <property type="entry name" value="ENDONUCLEASE/EXONUCLEASE/PHOSPHATASE FAMILY DOMAIN-CONTAINING PROTEIN 1"/>
    <property type="match status" value="1"/>
</dbReference>
<reference evidence="5" key="1">
    <citation type="submission" date="2016-10" db="EMBL/GenBank/DDBJ databases">
        <authorList>
            <person name="Varghese N."/>
            <person name="Submissions S."/>
        </authorList>
    </citation>
    <scope>NUCLEOTIDE SEQUENCE [LARGE SCALE GENOMIC DNA]</scope>
    <source>
        <strain evidence="5">DSM 43161</strain>
    </source>
</reference>
<feature type="compositionally biased region" description="Acidic residues" evidence="1">
    <location>
        <begin position="87"/>
        <end position="101"/>
    </location>
</feature>
<keyword evidence="2" id="KW-0812">Transmembrane</keyword>
<protein>
    <submittedName>
        <fullName evidence="4">Competence protein ComEA</fullName>
    </submittedName>
</protein>
<organism evidence="4 5">
    <name type="scientific">Geodermatophilus obscurus</name>
    <dbReference type="NCBI Taxonomy" id="1861"/>
    <lineage>
        <taxon>Bacteria</taxon>
        <taxon>Bacillati</taxon>
        <taxon>Actinomycetota</taxon>
        <taxon>Actinomycetes</taxon>
        <taxon>Geodermatophilales</taxon>
        <taxon>Geodermatophilaceae</taxon>
        <taxon>Geodermatophilus</taxon>
    </lineage>
</organism>
<proteinExistence type="predicted"/>
<dbReference type="Pfam" id="PF10531">
    <property type="entry name" value="SLBB"/>
    <property type="match status" value="1"/>
</dbReference>
<dbReference type="AlphaFoldDB" id="A0A1I5HMM3"/>
<name>A0A1I5HMM3_9ACTN</name>
<dbReference type="InterPro" id="IPR051675">
    <property type="entry name" value="Endo/Exo/Phosphatase_dom_1"/>
</dbReference>
<evidence type="ECO:0000256" key="1">
    <source>
        <dbReference type="SAM" id="MobiDB-lite"/>
    </source>
</evidence>
<dbReference type="Pfam" id="PF12836">
    <property type="entry name" value="HHH_3"/>
    <property type="match status" value="1"/>
</dbReference>
<feature type="region of interest" description="Disordered" evidence="1">
    <location>
        <begin position="24"/>
        <end position="102"/>
    </location>
</feature>
<accession>A0A1I5HMM3</accession>
<dbReference type="RefSeq" id="WP_244274332.1">
    <property type="nucleotide sequence ID" value="NZ_FOWE01000010.1"/>
</dbReference>
<dbReference type="GO" id="GO:0006281">
    <property type="term" value="P:DNA repair"/>
    <property type="evidence" value="ECO:0007669"/>
    <property type="project" value="InterPro"/>
</dbReference>
<dbReference type="InterPro" id="IPR019554">
    <property type="entry name" value="Soluble_ligand-bd"/>
</dbReference>
<evidence type="ECO:0000256" key="2">
    <source>
        <dbReference type="SAM" id="Phobius"/>
    </source>
</evidence>
<dbReference type="SMART" id="SM00278">
    <property type="entry name" value="HhH1"/>
    <property type="match status" value="2"/>
</dbReference>
<keyword evidence="5" id="KW-1185">Reference proteome</keyword>
<dbReference type="GO" id="GO:0015628">
    <property type="term" value="P:protein secretion by the type II secretion system"/>
    <property type="evidence" value="ECO:0007669"/>
    <property type="project" value="TreeGrafter"/>
</dbReference>
<feature type="domain" description="Helix-hairpin-helix DNA-binding motif class 1" evidence="3">
    <location>
        <begin position="269"/>
        <end position="288"/>
    </location>
</feature>
<evidence type="ECO:0000313" key="4">
    <source>
        <dbReference type="EMBL" id="SFO49493.1"/>
    </source>
</evidence>
<keyword evidence="2" id="KW-0472">Membrane</keyword>
<feature type="compositionally biased region" description="Basic and acidic residues" evidence="1">
    <location>
        <begin position="68"/>
        <end position="86"/>
    </location>
</feature>
<evidence type="ECO:0000259" key="3">
    <source>
        <dbReference type="SMART" id="SM00278"/>
    </source>
</evidence>
<feature type="transmembrane region" description="Helical" evidence="2">
    <location>
        <begin position="133"/>
        <end position="151"/>
    </location>
</feature>
<feature type="domain" description="Helix-hairpin-helix DNA-binding motif class 1" evidence="3">
    <location>
        <begin position="299"/>
        <end position="318"/>
    </location>
</feature>
<dbReference type="InterPro" id="IPR010994">
    <property type="entry name" value="RuvA_2-like"/>
</dbReference>